<dbReference type="GO" id="GO:0005829">
    <property type="term" value="C:cytosol"/>
    <property type="evidence" value="ECO:0007669"/>
    <property type="project" value="TreeGrafter"/>
</dbReference>
<dbReference type="GO" id="GO:0008897">
    <property type="term" value="F:holo-[acyl-carrier-protein] synthase activity"/>
    <property type="evidence" value="ECO:0007669"/>
    <property type="project" value="InterPro"/>
</dbReference>
<evidence type="ECO:0000313" key="5">
    <source>
        <dbReference type="EMBL" id="GGJ44519.1"/>
    </source>
</evidence>
<feature type="region of interest" description="Disordered" evidence="3">
    <location>
        <begin position="1"/>
        <end position="40"/>
    </location>
</feature>
<sequence length="291" mass="30613">MVSGRGNGQDHGQRTGAPCAAGAPLPPPRHVAGPEGPWEEAAGDLEDSGVAVVHTTWGEWLTATLLDPGLRALLGHDWPRYRQTRAAAGRLRFAVSRAVVKHAAGAVLEMPADTLDLAYRPGGQPRLRGLGDQLGVSLAHTDDLIVVGLSRTGPIGVDTEPVGRPAPLELLGEYVCTPQETAALAALPEAERTLRLLELWTLKEAYTKALGQGMRRRFAAFGFCRDTEGRIALAGPQADGPAWAFDTHVVLGRYLVSTAHRPPHTARTAPAPAARPGSPTGRATGRGGQGS</sequence>
<feature type="region of interest" description="Disordered" evidence="3">
    <location>
        <begin position="261"/>
        <end position="291"/>
    </location>
</feature>
<protein>
    <recommendedName>
        <fullName evidence="4">4'-phosphopantetheinyl transferase domain-containing protein</fullName>
    </recommendedName>
</protein>
<feature type="compositionally biased region" description="Low complexity" evidence="3">
    <location>
        <begin position="265"/>
        <end position="283"/>
    </location>
</feature>
<reference evidence="5" key="2">
    <citation type="submission" date="2020-09" db="EMBL/GenBank/DDBJ databases">
        <authorList>
            <person name="Sun Q."/>
            <person name="Ohkuma M."/>
        </authorList>
    </citation>
    <scope>NUCLEOTIDE SEQUENCE</scope>
    <source>
        <strain evidence="5">JCM 3086</strain>
    </source>
</reference>
<keyword evidence="6" id="KW-1185">Reference proteome</keyword>
<organism evidence="5 6">
    <name type="scientific">Streptomyces brasiliensis</name>
    <dbReference type="NCBI Taxonomy" id="1954"/>
    <lineage>
        <taxon>Bacteria</taxon>
        <taxon>Bacillati</taxon>
        <taxon>Actinomycetota</taxon>
        <taxon>Actinomycetes</taxon>
        <taxon>Kitasatosporales</taxon>
        <taxon>Streptomycetaceae</taxon>
        <taxon>Streptomyces</taxon>
    </lineage>
</organism>
<dbReference type="Proteomes" id="UP000657574">
    <property type="component" value="Unassembled WGS sequence"/>
</dbReference>
<dbReference type="PANTHER" id="PTHR12215:SF10">
    <property type="entry name" value="L-AMINOADIPATE-SEMIALDEHYDE DEHYDROGENASE-PHOSPHOPANTETHEINYL TRANSFERASE"/>
    <property type="match status" value="1"/>
</dbReference>
<dbReference type="SUPFAM" id="SSF56214">
    <property type="entry name" value="4'-phosphopantetheinyl transferase"/>
    <property type="match status" value="2"/>
</dbReference>
<dbReference type="EMBL" id="BMQA01000029">
    <property type="protein sequence ID" value="GGJ44519.1"/>
    <property type="molecule type" value="Genomic_DNA"/>
</dbReference>
<evidence type="ECO:0000313" key="6">
    <source>
        <dbReference type="Proteomes" id="UP000657574"/>
    </source>
</evidence>
<dbReference type="InterPro" id="IPR008278">
    <property type="entry name" value="4-PPantetheinyl_Trfase_dom"/>
</dbReference>
<dbReference type="GO" id="GO:0000287">
    <property type="term" value="F:magnesium ion binding"/>
    <property type="evidence" value="ECO:0007669"/>
    <property type="project" value="InterPro"/>
</dbReference>
<dbReference type="InterPro" id="IPR050559">
    <property type="entry name" value="P-Pant_transferase_sf"/>
</dbReference>
<evidence type="ECO:0000256" key="3">
    <source>
        <dbReference type="SAM" id="MobiDB-lite"/>
    </source>
</evidence>
<dbReference type="GO" id="GO:0019878">
    <property type="term" value="P:lysine biosynthetic process via aminoadipic acid"/>
    <property type="evidence" value="ECO:0007669"/>
    <property type="project" value="TreeGrafter"/>
</dbReference>
<comment type="similarity">
    <text evidence="1">Belongs to the P-Pant transferase superfamily. Gsp/Sfp/HetI/AcpT family.</text>
</comment>
<dbReference type="Pfam" id="PF01648">
    <property type="entry name" value="ACPS"/>
    <property type="match status" value="1"/>
</dbReference>
<reference evidence="5" key="1">
    <citation type="journal article" date="2014" name="Int. J. Syst. Evol. Microbiol.">
        <title>Complete genome sequence of Corynebacterium casei LMG S-19264T (=DSM 44701T), isolated from a smear-ripened cheese.</title>
        <authorList>
            <consortium name="US DOE Joint Genome Institute (JGI-PGF)"/>
            <person name="Walter F."/>
            <person name="Albersmeier A."/>
            <person name="Kalinowski J."/>
            <person name="Ruckert C."/>
        </authorList>
    </citation>
    <scope>NUCLEOTIDE SEQUENCE</scope>
    <source>
        <strain evidence="5">JCM 3086</strain>
    </source>
</reference>
<keyword evidence="2" id="KW-0808">Transferase</keyword>
<name>A0A917L695_9ACTN</name>
<comment type="caution">
    <text evidence="5">The sequence shown here is derived from an EMBL/GenBank/DDBJ whole genome shotgun (WGS) entry which is preliminary data.</text>
</comment>
<evidence type="ECO:0000256" key="2">
    <source>
        <dbReference type="ARBA" id="ARBA00022679"/>
    </source>
</evidence>
<dbReference type="InterPro" id="IPR037143">
    <property type="entry name" value="4-PPantetheinyl_Trfase_dom_sf"/>
</dbReference>
<gene>
    <name evidence="5" type="ORF">GCM10010121_064650</name>
</gene>
<evidence type="ECO:0000259" key="4">
    <source>
        <dbReference type="Pfam" id="PF01648"/>
    </source>
</evidence>
<dbReference type="PANTHER" id="PTHR12215">
    <property type="entry name" value="PHOSPHOPANTETHEINE TRANSFERASE"/>
    <property type="match status" value="1"/>
</dbReference>
<feature type="domain" description="4'-phosphopantetheinyl transferase" evidence="4">
    <location>
        <begin position="154"/>
        <end position="257"/>
    </location>
</feature>
<evidence type="ECO:0000256" key="1">
    <source>
        <dbReference type="ARBA" id="ARBA00010990"/>
    </source>
</evidence>
<dbReference type="AlphaFoldDB" id="A0A917L695"/>
<accession>A0A917L695</accession>
<proteinExistence type="inferred from homology"/>
<dbReference type="Gene3D" id="3.90.470.20">
    <property type="entry name" value="4'-phosphopantetheinyl transferase domain"/>
    <property type="match status" value="2"/>
</dbReference>